<name>A0A2X2T420_9ENTR</name>
<dbReference type="AlphaFoldDB" id="A0A2X2T420"/>
<evidence type="ECO:0000313" key="2">
    <source>
        <dbReference type="Proteomes" id="UP000251197"/>
    </source>
</evidence>
<gene>
    <name evidence="1" type="ORF">NCTC12120_03725</name>
</gene>
<sequence>MNIYSQALKFFCHLYSTIKNREIAVINFHIIRGLDFKNIGSAFFINS</sequence>
<reference evidence="1 2" key="1">
    <citation type="submission" date="2018-06" db="EMBL/GenBank/DDBJ databases">
        <authorList>
            <consortium name="Pathogen Informatics"/>
            <person name="Doyle S."/>
        </authorList>
    </citation>
    <scope>NUCLEOTIDE SEQUENCE [LARGE SCALE GENOMIC DNA]</scope>
    <source>
        <strain evidence="1 2">NCTC12120</strain>
    </source>
</reference>
<accession>A0A2X2T420</accession>
<protein>
    <submittedName>
        <fullName evidence="1">Uncharacterized protein</fullName>
    </submittedName>
</protein>
<proteinExistence type="predicted"/>
<evidence type="ECO:0000313" key="1">
    <source>
        <dbReference type="EMBL" id="SQA99796.1"/>
    </source>
</evidence>
<organism evidence="1 2">
    <name type="scientific">Cedecea neteri</name>
    <dbReference type="NCBI Taxonomy" id="158822"/>
    <lineage>
        <taxon>Bacteria</taxon>
        <taxon>Pseudomonadati</taxon>
        <taxon>Pseudomonadota</taxon>
        <taxon>Gammaproteobacteria</taxon>
        <taxon>Enterobacterales</taxon>
        <taxon>Enterobacteriaceae</taxon>
        <taxon>Cedecea</taxon>
    </lineage>
</organism>
<dbReference type="Proteomes" id="UP000251197">
    <property type="component" value="Unassembled WGS sequence"/>
</dbReference>
<dbReference type="EMBL" id="UAVU01000003">
    <property type="protein sequence ID" value="SQA99796.1"/>
    <property type="molecule type" value="Genomic_DNA"/>
</dbReference>